<dbReference type="InParanoid" id="A0A1X7U267"/>
<dbReference type="EnsemblMetazoa" id="Aqu2.1.21509_001">
    <property type="protein sequence ID" value="Aqu2.1.21509_001"/>
    <property type="gene ID" value="Aqu2.1.21509"/>
</dbReference>
<reference evidence="1" key="1">
    <citation type="submission" date="2017-05" db="UniProtKB">
        <authorList>
            <consortium name="EnsemblMetazoa"/>
        </authorList>
    </citation>
    <scope>IDENTIFICATION</scope>
</reference>
<evidence type="ECO:0000313" key="1">
    <source>
        <dbReference type="EnsemblMetazoa" id="Aqu2.1.21509_001"/>
    </source>
</evidence>
<accession>A0A1X7U267</accession>
<sequence>MFQKQVQLFLQPSWKISARSLFLKSLWFTEANGKASRISKQGWQPSYDISLLKSLKFLLSKEVIRDEVLRNHQRSDCFLEVGNPLGSRAKKHKLALFYFMIGNLSPKYRSSLLNIHLLCITRSQTLQEYGAKTVLEPVMKDINYLEEVGISVLVDGEEVCCKRTISAVSGDNLASQYLGGYKSLASAHRKCRCCFAVKEDMQTKFFSQNSKPRNRTSHAQHIASLSKNTALQQHISSTYGIN</sequence>
<proteinExistence type="predicted"/>
<name>A0A1X7U267_AMPQE</name>
<dbReference type="AlphaFoldDB" id="A0A1X7U267"/>
<organism evidence="1">
    <name type="scientific">Amphimedon queenslandica</name>
    <name type="common">Sponge</name>
    <dbReference type="NCBI Taxonomy" id="400682"/>
    <lineage>
        <taxon>Eukaryota</taxon>
        <taxon>Metazoa</taxon>
        <taxon>Porifera</taxon>
        <taxon>Demospongiae</taxon>
        <taxon>Heteroscleromorpha</taxon>
        <taxon>Haplosclerida</taxon>
        <taxon>Niphatidae</taxon>
        <taxon>Amphimedon</taxon>
    </lineage>
</organism>
<protein>
    <submittedName>
        <fullName evidence="1">Uncharacterized protein</fullName>
    </submittedName>
</protein>